<accession>A0A7T8QWI7</accession>
<evidence type="ECO:0000259" key="3">
    <source>
        <dbReference type="PROSITE" id="PS50025"/>
    </source>
</evidence>
<dbReference type="Gene3D" id="2.10.25.10">
    <property type="entry name" value="Laminin"/>
    <property type="match status" value="1"/>
</dbReference>
<dbReference type="OrthoDB" id="10055367at2759"/>
<dbReference type="Gene3D" id="2.60.120.200">
    <property type="match status" value="1"/>
</dbReference>
<evidence type="ECO:0000313" key="5">
    <source>
        <dbReference type="EMBL" id="QQP57573.1"/>
    </source>
</evidence>
<dbReference type="EMBL" id="CP045891">
    <property type="protein sequence ID" value="QQP57573.1"/>
    <property type="molecule type" value="Genomic_DNA"/>
</dbReference>
<organism evidence="5 6">
    <name type="scientific">Caligus rogercresseyi</name>
    <name type="common">Sea louse</name>
    <dbReference type="NCBI Taxonomy" id="217165"/>
    <lineage>
        <taxon>Eukaryota</taxon>
        <taxon>Metazoa</taxon>
        <taxon>Ecdysozoa</taxon>
        <taxon>Arthropoda</taxon>
        <taxon>Crustacea</taxon>
        <taxon>Multicrustacea</taxon>
        <taxon>Hexanauplia</taxon>
        <taxon>Copepoda</taxon>
        <taxon>Siphonostomatoida</taxon>
        <taxon>Caligidae</taxon>
        <taxon>Caligus</taxon>
    </lineage>
</organism>
<dbReference type="PROSITE" id="PS50026">
    <property type="entry name" value="EGF_3"/>
    <property type="match status" value="1"/>
</dbReference>
<dbReference type="SUPFAM" id="SSF49899">
    <property type="entry name" value="Concanavalin A-like lectins/glucanases"/>
    <property type="match status" value="1"/>
</dbReference>
<dbReference type="InterPro" id="IPR000742">
    <property type="entry name" value="EGF"/>
</dbReference>
<keyword evidence="1" id="KW-1015">Disulfide bond</keyword>
<evidence type="ECO:0000259" key="4">
    <source>
        <dbReference type="PROSITE" id="PS50026"/>
    </source>
</evidence>
<feature type="domain" description="Laminin G" evidence="3">
    <location>
        <begin position="1"/>
        <end position="100"/>
    </location>
</feature>
<keyword evidence="2" id="KW-0245">EGF-like domain</keyword>
<dbReference type="CDD" id="cd00054">
    <property type="entry name" value="EGF_CA"/>
    <property type="match status" value="1"/>
</dbReference>
<protein>
    <recommendedName>
        <fullName evidence="7">EGF-like domain-containing protein</fullName>
    </recommendedName>
</protein>
<comment type="caution">
    <text evidence="2">Lacks conserved residue(s) required for the propagation of feature annotation.</text>
</comment>
<dbReference type="InterPro" id="IPR001791">
    <property type="entry name" value="Laminin_G"/>
</dbReference>
<sequence>SWEDREGKWTRLVAKRYHQDGLLELERTDKVIGSTKGSLRTLNLQVDPTDYSLMYKVRQNAGTSIGFVGCIKELKINKKAISLQSMREPLVLRRRGLVECEENSCAQDPCKNDGLCISQGASFMCHCKRDFT</sequence>
<dbReference type="Proteomes" id="UP000595437">
    <property type="component" value="Chromosome 2"/>
</dbReference>
<evidence type="ECO:0000256" key="2">
    <source>
        <dbReference type="PROSITE-ProRule" id="PRU00076"/>
    </source>
</evidence>
<keyword evidence="6" id="KW-1185">Reference proteome</keyword>
<proteinExistence type="predicted"/>
<dbReference type="Pfam" id="PF00008">
    <property type="entry name" value="EGF"/>
    <property type="match status" value="1"/>
</dbReference>
<dbReference type="AlphaFoldDB" id="A0A7T8QWI7"/>
<evidence type="ECO:0000256" key="1">
    <source>
        <dbReference type="ARBA" id="ARBA00023157"/>
    </source>
</evidence>
<feature type="domain" description="EGF-like" evidence="4">
    <location>
        <begin position="101"/>
        <end position="132"/>
    </location>
</feature>
<feature type="non-terminal residue" evidence="5">
    <location>
        <position position="132"/>
    </location>
</feature>
<feature type="non-terminal residue" evidence="5">
    <location>
        <position position="1"/>
    </location>
</feature>
<evidence type="ECO:0008006" key="7">
    <source>
        <dbReference type="Google" id="ProtNLM"/>
    </source>
</evidence>
<dbReference type="SUPFAM" id="SSF57196">
    <property type="entry name" value="EGF/Laminin"/>
    <property type="match status" value="1"/>
</dbReference>
<name>A0A7T8QWI7_CALRO</name>
<dbReference type="InterPro" id="IPR013320">
    <property type="entry name" value="ConA-like_dom_sf"/>
</dbReference>
<evidence type="ECO:0000313" key="6">
    <source>
        <dbReference type="Proteomes" id="UP000595437"/>
    </source>
</evidence>
<dbReference type="PROSITE" id="PS50025">
    <property type="entry name" value="LAM_G_DOMAIN"/>
    <property type="match status" value="1"/>
</dbReference>
<reference evidence="6" key="1">
    <citation type="submission" date="2021-01" db="EMBL/GenBank/DDBJ databases">
        <title>Caligus Genome Assembly.</title>
        <authorList>
            <person name="Gallardo-Escarate C."/>
        </authorList>
    </citation>
    <scope>NUCLEOTIDE SEQUENCE [LARGE SCALE GENOMIC DNA]</scope>
</reference>
<gene>
    <name evidence="5" type="ORF">FKW44_002609</name>
</gene>